<evidence type="ECO:0000313" key="7">
    <source>
        <dbReference type="EMBL" id="GAA5514017.1"/>
    </source>
</evidence>
<feature type="domain" description="HTH araC/xylS-type" evidence="6">
    <location>
        <begin position="192"/>
        <end position="289"/>
    </location>
</feature>
<dbReference type="Proteomes" id="UP001401887">
    <property type="component" value="Unassembled WGS sequence"/>
</dbReference>
<dbReference type="PANTHER" id="PTHR46796:SF2">
    <property type="entry name" value="TRANSCRIPTIONAL REGULATORY PROTEIN"/>
    <property type="match status" value="1"/>
</dbReference>
<evidence type="ECO:0000256" key="1">
    <source>
        <dbReference type="ARBA" id="ARBA00023015"/>
    </source>
</evidence>
<dbReference type="SMART" id="SM00342">
    <property type="entry name" value="HTH_ARAC"/>
    <property type="match status" value="1"/>
</dbReference>
<sequence>MAPPRVAGGRLDGGGVRPQPPSGEWATFRRALDLPGVETLAAHYVTHRYMPHVHDKLALALIEGGAEGFRYRGAQRVALPGQLAIVQAGEPHTGEAATAGGWMYRVLYLDPAWFSGEGLSPTGGFAEAVVNDPELAALVRRAHRALAAPTATSLAREALLRGVLALLIRRYADARPPGAPLPDHRPDHWAVRQVQALLDASPETALNLSDLSVLVGLSPAHLARSFRQVVGMPPHTYQMLARVRLARDLLHEGVPPADAALRSGFADQAHLTRVFKRVVGVPPGAYVRDGRA</sequence>
<evidence type="ECO:0000256" key="4">
    <source>
        <dbReference type="ARBA" id="ARBA00023163"/>
    </source>
</evidence>
<keyword evidence="4" id="KW-0804">Transcription</keyword>
<proteinExistence type="predicted"/>
<keyword evidence="8" id="KW-1185">Reference proteome</keyword>
<dbReference type="PANTHER" id="PTHR46796">
    <property type="entry name" value="HTH-TYPE TRANSCRIPTIONAL ACTIVATOR RHAS-RELATED"/>
    <property type="match status" value="1"/>
</dbReference>
<protein>
    <recommendedName>
        <fullName evidence="6">HTH araC/xylS-type domain-containing protein</fullName>
    </recommendedName>
</protein>
<evidence type="ECO:0000259" key="6">
    <source>
        <dbReference type="PROSITE" id="PS01124"/>
    </source>
</evidence>
<gene>
    <name evidence="7" type="ORF">Dcar01_02766</name>
</gene>
<dbReference type="InterPro" id="IPR003313">
    <property type="entry name" value="AraC-bd"/>
</dbReference>
<reference evidence="7 8" key="1">
    <citation type="submission" date="2024-02" db="EMBL/GenBank/DDBJ databases">
        <title>Deinococcus carri NBRC 110142.</title>
        <authorList>
            <person name="Ichikawa N."/>
            <person name="Katano-Makiyama Y."/>
            <person name="Hidaka K."/>
        </authorList>
    </citation>
    <scope>NUCLEOTIDE SEQUENCE [LARGE SCALE GENOMIC DNA]</scope>
    <source>
        <strain evidence="7 8">NBRC 110142</strain>
    </source>
</reference>
<dbReference type="InterPro" id="IPR009057">
    <property type="entry name" value="Homeodomain-like_sf"/>
</dbReference>
<feature type="region of interest" description="Disordered" evidence="5">
    <location>
        <begin position="1"/>
        <end position="24"/>
    </location>
</feature>
<dbReference type="Pfam" id="PF12833">
    <property type="entry name" value="HTH_18"/>
    <property type="match status" value="1"/>
</dbReference>
<dbReference type="Pfam" id="PF02311">
    <property type="entry name" value="AraC_binding"/>
    <property type="match status" value="1"/>
</dbReference>
<keyword evidence="1" id="KW-0805">Transcription regulation</keyword>
<name>A0ABP9W9I7_9DEIO</name>
<dbReference type="InterPro" id="IPR018060">
    <property type="entry name" value="HTH_AraC"/>
</dbReference>
<accession>A0ABP9W9I7</accession>
<dbReference type="SUPFAM" id="SSF51215">
    <property type="entry name" value="Regulatory protein AraC"/>
    <property type="match status" value="1"/>
</dbReference>
<keyword evidence="2" id="KW-0238">DNA-binding</keyword>
<evidence type="ECO:0000256" key="2">
    <source>
        <dbReference type="ARBA" id="ARBA00023125"/>
    </source>
</evidence>
<dbReference type="SUPFAM" id="SSF46689">
    <property type="entry name" value="Homeodomain-like"/>
    <property type="match status" value="2"/>
</dbReference>
<dbReference type="InterPro" id="IPR050204">
    <property type="entry name" value="AraC_XylS_family_regulators"/>
</dbReference>
<evidence type="ECO:0000313" key="8">
    <source>
        <dbReference type="Proteomes" id="UP001401887"/>
    </source>
</evidence>
<keyword evidence="3" id="KW-0010">Activator</keyword>
<dbReference type="EMBL" id="BAABRP010000012">
    <property type="protein sequence ID" value="GAA5514017.1"/>
    <property type="molecule type" value="Genomic_DNA"/>
</dbReference>
<dbReference type="PROSITE" id="PS00041">
    <property type="entry name" value="HTH_ARAC_FAMILY_1"/>
    <property type="match status" value="1"/>
</dbReference>
<dbReference type="InterPro" id="IPR018062">
    <property type="entry name" value="HTH_AraC-typ_CS"/>
</dbReference>
<dbReference type="PROSITE" id="PS01124">
    <property type="entry name" value="HTH_ARAC_FAMILY_2"/>
    <property type="match status" value="1"/>
</dbReference>
<evidence type="ECO:0000256" key="5">
    <source>
        <dbReference type="SAM" id="MobiDB-lite"/>
    </source>
</evidence>
<evidence type="ECO:0000256" key="3">
    <source>
        <dbReference type="ARBA" id="ARBA00023159"/>
    </source>
</evidence>
<dbReference type="Gene3D" id="1.10.10.60">
    <property type="entry name" value="Homeodomain-like"/>
    <property type="match status" value="2"/>
</dbReference>
<organism evidence="7 8">
    <name type="scientific">Deinococcus carri</name>
    <dbReference type="NCBI Taxonomy" id="1211323"/>
    <lineage>
        <taxon>Bacteria</taxon>
        <taxon>Thermotogati</taxon>
        <taxon>Deinococcota</taxon>
        <taxon>Deinococci</taxon>
        <taxon>Deinococcales</taxon>
        <taxon>Deinococcaceae</taxon>
        <taxon>Deinococcus</taxon>
    </lineage>
</organism>
<comment type="caution">
    <text evidence="7">The sequence shown here is derived from an EMBL/GenBank/DDBJ whole genome shotgun (WGS) entry which is preliminary data.</text>
</comment>
<dbReference type="InterPro" id="IPR037923">
    <property type="entry name" value="HTH-like"/>
</dbReference>